<proteinExistence type="predicted"/>
<keyword evidence="2" id="KW-1185">Reference proteome</keyword>
<organism evidence="1 2">
    <name type="scientific">Antrihabitans stalagmiti</name>
    <dbReference type="NCBI Taxonomy" id="2799499"/>
    <lineage>
        <taxon>Bacteria</taxon>
        <taxon>Bacillati</taxon>
        <taxon>Actinomycetota</taxon>
        <taxon>Actinomycetes</taxon>
        <taxon>Mycobacteriales</taxon>
        <taxon>Nocardiaceae</taxon>
        <taxon>Antrihabitans</taxon>
    </lineage>
</organism>
<comment type="caution">
    <text evidence="1">The sequence shown here is derived from an EMBL/GenBank/DDBJ whole genome shotgun (WGS) entry which is preliminary data.</text>
</comment>
<accession>A0A934NUR3</accession>
<dbReference type="Proteomes" id="UP000655868">
    <property type="component" value="Unassembled WGS sequence"/>
</dbReference>
<dbReference type="EMBL" id="JAEMNV010000008">
    <property type="protein sequence ID" value="MBJ8341652.1"/>
    <property type="molecule type" value="Genomic_DNA"/>
</dbReference>
<dbReference type="RefSeq" id="WP_199706746.1">
    <property type="nucleotide sequence ID" value="NZ_JAEMNV010000008.1"/>
</dbReference>
<sequence>MQDPRVLDTAELEPGLANLRKARDAGFDEGADSADYREIDRVISAFEEEIRRRSTAD</sequence>
<protein>
    <submittedName>
        <fullName evidence="1">Uncharacterized protein</fullName>
    </submittedName>
</protein>
<evidence type="ECO:0000313" key="2">
    <source>
        <dbReference type="Proteomes" id="UP000655868"/>
    </source>
</evidence>
<name>A0A934NUR3_9NOCA</name>
<gene>
    <name evidence="1" type="ORF">JGU71_22455</name>
</gene>
<dbReference type="AlphaFoldDB" id="A0A934NUR3"/>
<reference evidence="1" key="1">
    <citation type="submission" date="2020-12" db="EMBL/GenBank/DDBJ databases">
        <title>Antrihabitans popcorni sp. nov. and Antrihabitans auranticaus sp. nov., isolated from a larva cave.</title>
        <authorList>
            <person name="Lee S.D."/>
            <person name="Kim I.S."/>
        </authorList>
    </citation>
    <scope>NUCLEOTIDE SEQUENCE</scope>
    <source>
        <strain evidence="1">YC3-6</strain>
    </source>
</reference>
<evidence type="ECO:0000313" key="1">
    <source>
        <dbReference type="EMBL" id="MBJ8341652.1"/>
    </source>
</evidence>